<dbReference type="EMBL" id="SOFF01000031">
    <property type="protein sequence ID" value="TFB88514.1"/>
    <property type="molecule type" value="Genomic_DNA"/>
</dbReference>
<evidence type="ECO:0000256" key="1">
    <source>
        <dbReference type="ARBA" id="ARBA00004370"/>
    </source>
</evidence>
<dbReference type="NCBIfam" id="TIGR02228">
    <property type="entry name" value="sigpep_I_arch"/>
    <property type="match status" value="1"/>
</dbReference>
<sequence length="221" mass="23528">MEQLPGCCADHERSSVPDRRNPGRAEARLVGTDESAWASLEGSDVQANPLWIGRISVKRLKGTLVLLLVLAAVLTPVALVATGALPYRAYVVRTGSMSPSIPPASIVIVEADHYEVGQVITFRRAGDRTTHRLMAVNDDATLTTKGDANDTVDPFTVPPAAVIGGVAAFVPNLGYLVVYLQNPLAVGSLIMCVLSIWYIGSSETKSEPRPTGKPRVSVRVA</sequence>
<comment type="caution">
    <text evidence="8">The sequence shown here is derived from an EMBL/GenBank/DDBJ whole genome shotgun (WGS) entry which is preliminary data.</text>
</comment>
<evidence type="ECO:0000256" key="3">
    <source>
        <dbReference type="ARBA" id="ARBA00022989"/>
    </source>
</evidence>
<proteinExistence type="predicted"/>
<feature type="transmembrane region" description="Helical" evidence="7">
    <location>
        <begin position="179"/>
        <end position="199"/>
    </location>
</feature>
<dbReference type="GO" id="GO:0004252">
    <property type="term" value="F:serine-type endopeptidase activity"/>
    <property type="evidence" value="ECO:0007669"/>
    <property type="project" value="UniProtKB-UniRule"/>
</dbReference>
<accession>A0A5F0D3H1</accession>
<feature type="compositionally biased region" description="Basic and acidic residues" evidence="6">
    <location>
        <begin position="9"/>
        <end position="23"/>
    </location>
</feature>
<keyword evidence="2 7" id="KW-0812">Transmembrane</keyword>
<dbReference type="AlphaFoldDB" id="A0A5F0D3H1"/>
<gene>
    <name evidence="8" type="ORF">E3O10_11980</name>
</gene>
<dbReference type="GO" id="GO:0016020">
    <property type="term" value="C:membrane"/>
    <property type="evidence" value="ECO:0007669"/>
    <property type="project" value="UniProtKB-SubCell"/>
</dbReference>
<evidence type="ECO:0000256" key="2">
    <source>
        <dbReference type="ARBA" id="ARBA00022692"/>
    </source>
</evidence>
<evidence type="ECO:0000256" key="4">
    <source>
        <dbReference type="ARBA" id="ARBA00023136"/>
    </source>
</evidence>
<keyword evidence="4 7" id="KW-0472">Membrane</keyword>
<organism evidence="8 9">
    <name type="scientific">Cryobacterium luteum</name>
    <dbReference type="NCBI Taxonomy" id="1424661"/>
    <lineage>
        <taxon>Bacteria</taxon>
        <taxon>Bacillati</taxon>
        <taxon>Actinomycetota</taxon>
        <taxon>Actinomycetes</taxon>
        <taxon>Micrococcales</taxon>
        <taxon>Microbacteriaceae</taxon>
        <taxon>Cryobacterium</taxon>
    </lineage>
</organism>
<feature type="transmembrane region" description="Helical" evidence="7">
    <location>
        <begin position="64"/>
        <end position="87"/>
    </location>
</feature>
<dbReference type="GO" id="GO:0009003">
    <property type="term" value="F:signal peptidase activity"/>
    <property type="evidence" value="ECO:0007669"/>
    <property type="project" value="UniProtKB-EC"/>
</dbReference>
<dbReference type="InterPro" id="IPR001733">
    <property type="entry name" value="Peptidase_S26B"/>
</dbReference>
<feature type="region of interest" description="Disordered" evidence="6">
    <location>
        <begin position="1"/>
        <end position="23"/>
    </location>
</feature>
<evidence type="ECO:0000256" key="5">
    <source>
        <dbReference type="NCBIfam" id="TIGR02228"/>
    </source>
</evidence>
<name>A0A5F0D3H1_9MICO</name>
<evidence type="ECO:0000313" key="8">
    <source>
        <dbReference type="EMBL" id="TFB88514.1"/>
    </source>
</evidence>
<dbReference type="OrthoDB" id="4315104at2"/>
<comment type="subcellular location">
    <subcellularLocation>
        <location evidence="1">Membrane</location>
    </subcellularLocation>
</comment>
<keyword evidence="8" id="KW-0378">Hydrolase</keyword>
<reference evidence="8 9" key="1">
    <citation type="submission" date="2019-03" db="EMBL/GenBank/DDBJ databases">
        <title>Genomics of glacier-inhabiting Cryobacterium strains.</title>
        <authorList>
            <person name="Liu Q."/>
            <person name="Xin Y.-H."/>
        </authorList>
    </citation>
    <scope>NUCLEOTIDE SEQUENCE [LARGE SCALE GENOMIC DNA]</scope>
    <source>
        <strain evidence="8 9">Hh15</strain>
    </source>
</reference>
<dbReference type="CDD" id="cd06462">
    <property type="entry name" value="Peptidase_S24_S26"/>
    <property type="match status" value="1"/>
</dbReference>
<dbReference type="GO" id="GO:0006465">
    <property type="term" value="P:signal peptide processing"/>
    <property type="evidence" value="ECO:0007669"/>
    <property type="project" value="UniProtKB-UniRule"/>
</dbReference>
<dbReference type="InterPro" id="IPR036286">
    <property type="entry name" value="LexA/Signal_pep-like_sf"/>
</dbReference>
<protein>
    <recommendedName>
        <fullName evidence="5">Signal peptidase I</fullName>
        <ecNumber evidence="5">3.4.21.89</ecNumber>
    </recommendedName>
</protein>
<evidence type="ECO:0000256" key="7">
    <source>
        <dbReference type="SAM" id="Phobius"/>
    </source>
</evidence>
<keyword evidence="3 7" id="KW-1133">Transmembrane helix</keyword>
<dbReference type="SUPFAM" id="SSF51306">
    <property type="entry name" value="LexA/Signal peptidase"/>
    <property type="match status" value="1"/>
</dbReference>
<keyword evidence="9" id="KW-1185">Reference proteome</keyword>
<evidence type="ECO:0000256" key="6">
    <source>
        <dbReference type="SAM" id="MobiDB-lite"/>
    </source>
</evidence>
<dbReference type="EC" id="3.4.21.89" evidence="5"/>
<dbReference type="Proteomes" id="UP000297654">
    <property type="component" value="Unassembled WGS sequence"/>
</dbReference>
<evidence type="ECO:0000313" key="9">
    <source>
        <dbReference type="Proteomes" id="UP000297654"/>
    </source>
</evidence>